<dbReference type="SUPFAM" id="SSF49562">
    <property type="entry name" value="C2 domain (Calcium/lipid-binding domain, CaLB)"/>
    <property type="match status" value="2"/>
</dbReference>
<feature type="compositionally biased region" description="Low complexity" evidence="7">
    <location>
        <begin position="162"/>
        <end position="173"/>
    </location>
</feature>
<evidence type="ECO:0000256" key="6">
    <source>
        <dbReference type="ARBA" id="ARBA00072164"/>
    </source>
</evidence>
<reference evidence="10" key="1">
    <citation type="submission" date="2025-08" db="UniProtKB">
        <authorList>
            <consortium name="RefSeq"/>
        </authorList>
    </citation>
    <scope>IDENTIFICATION</scope>
</reference>
<keyword evidence="3" id="KW-0268">Exocytosis</keyword>
<dbReference type="GO" id="GO:0006887">
    <property type="term" value="P:exocytosis"/>
    <property type="evidence" value="ECO:0007669"/>
    <property type="project" value="UniProtKB-KW"/>
</dbReference>
<evidence type="ECO:0000313" key="10">
    <source>
        <dbReference type="RefSeq" id="XP_030633955.1"/>
    </source>
</evidence>
<accession>A0A6J2VLV1</accession>
<dbReference type="SMART" id="SM00239">
    <property type="entry name" value="C2"/>
    <property type="match status" value="2"/>
</dbReference>
<name>A0A6J2VLV1_CHACN</name>
<dbReference type="Proteomes" id="UP000504632">
    <property type="component" value="Chromosome 6"/>
</dbReference>
<evidence type="ECO:0000259" key="8">
    <source>
        <dbReference type="PROSITE" id="PS50004"/>
    </source>
</evidence>
<evidence type="ECO:0000256" key="2">
    <source>
        <dbReference type="ARBA" id="ARBA00022475"/>
    </source>
</evidence>
<keyword evidence="2" id="KW-1003">Cell membrane</keyword>
<protein>
    <recommendedName>
        <fullName evidence="6">Synaptotagmin-like protein 2</fullName>
    </recommendedName>
</protein>
<feature type="region of interest" description="Disordered" evidence="7">
    <location>
        <begin position="1"/>
        <end position="79"/>
    </location>
</feature>
<dbReference type="GO" id="GO:0070382">
    <property type="term" value="C:exocytic vesicle"/>
    <property type="evidence" value="ECO:0007669"/>
    <property type="project" value="TreeGrafter"/>
</dbReference>
<feature type="region of interest" description="Disordered" evidence="7">
    <location>
        <begin position="156"/>
        <end position="192"/>
    </location>
</feature>
<dbReference type="PROSITE" id="PS50004">
    <property type="entry name" value="C2"/>
    <property type="match status" value="2"/>
</dbReference>
<dbReference type="FunFam" id="2.60.40.150:FF:000006">
    <property type="entry name" value="Synaptotagmin-like 5, isoform CRA_a"/>
    <property type="match status" value="1"/>
</dbReference>
<proteinExistence type="predicted"/>
<dbReference type="AlphaFoldDB" id="A0A6J2VLV1"/>
<dbReference type="PANTHER" id="PTHR45716">
    <property type="entry name" value="BITESIZE, ISOFORM I"/>
    <property type="match status" value="1"/>
</dbReference>
<feature type="compositionally biased region" description="Low complexity" evidence="7">
    <location>
        <begin position="210"/>
        <end position="228"/>
    </location>
</feature>
<dbReference type="InterPro" id="IPR000008">
    <property type="entry name" value="C2_dom"/>
</dbReference>
<dbReference type="FunFam" id="2.60.40.150:FF:000040">
    <property type="entry name" value="synaptotagmin-like protein 2 isoform X2"/>
    <property type="match status" value="1"/>
</dbReference>
<feature type="domain" description="C2" evidence="8">
    <location>
        <begin position="303"/>
        <end position="427"/>
    </location>
</feature>
<evidence type="ECO:0000313" key="9">
    <source>
        <dbReference type="Proteomes" id="UP000504632"/>
    </source>
</evidence>
<dbReference type="OrthoDB" id="195679at2759"/>
<organism evidence="9 10">
    <name type="scientific">Chanos chanos</name>
    <name type="common">Milkfish</name>
    <name type="synonym">Mugil chanos</name>
    <dbReference type="NCBI Taxonomy" id="29144"/>
    <lineage>
        <taxon>Eukaryota</taxon>
        <taxon>Metazoa</taxon>
        <taxon>Chordata</taxon>
        <taxon>Craniata</taxon>
        <taxon>Vertebrata</taxon>
        <taxon>Euteleostomi</taxon>
        <taxon>Actinopterygii</taxon>
        <taxon>Neopterygii</taxon>
        <taxon>Teleostei</taxon>
        <taxon>Ostariophysi</taxon>
        <taxon>Gonorynchiformes</taxon>
        <taxon>Chanidae</taxon>
        <taxon>Chanos</taxon>
    </lineage>
</organism>
<dbReference type="CTD" id="572466"/>
<dbReference type="InParanoid" id="A0A6J2VLV1"/>
<dbReference type="InterPro" id="IPR043567">
    <property type="entry name" value="SYTL1-5_C2B"/>
</dbReference>
<dbReference type="CDD" id="cd08393">
    <property type="entry name" value="C2A_SLP-1_2"/>
    <property type="match status" value="1"/>
</dbReference>
<keyword evidence="5" id="KW-0472">Membrane</keyword>
<gene>
    <name evidence="10" type="primary">sytl2b</name>
</gene>
<evidence type="ECO:0000256" key="7">
    <source>
        <dbReference type="SAM" id="MobiDB-lite"/>
    </source>
</evidence>
<dbReference type="GO" id="GO:0005886">
    <property type="term" value="C:plasma membrane"/>
    <property type="evidence" value="ECO:0007669"/>
    <property type="project" value="UniProtKB-SubCell"/>
</dbReference>
<dbReference type="GeneID" id="115815130"/>
<feature type="compositionally biased region" description="Polar residues" evidence="7">
    <location>
        <begin position="35"/>
        <end position="59"/>
    </location>
</feature>
<sequence length="607" mass="67737">MYAVNIDEDQDQELVLQSSKVQSPPPYKKTHEVILTQSRKTQGTNNLQSKRSPEVQGSLSTRRPSRSSEGSGSPQPLARSFIPKDIQHYLGISDNSSTFSTGPVTGESGDFICTSFCTAPEKDPCIMSGPVKASTPLGSEEFSRRGNQGLRTMHKMHDSDDVSQGSSKSSISDTLSHSQARSNWEESPVQKALRRAATRPVFHKSLEDITALPTEATPPSSTSSFSDPSRMKILSKSVPSFLEKESDEEDSGSTSDNSFQSGTPQKIGRSLTNVSNSSGMASVSSTSSSVMSVDSGDFGNVEVQGTIQFTINYVQKLREFHIFIVQCKNLAAVDLKRNRSDPYVKSYLIPDSANLGKRKTAVKKRTLNPSYNEILRYRVRMDYLKTQVLNLSVWHNDTFGRNIFLGEVEIDLSTWDFSTTPMNNLPLKPKTVSSLNASDYRGDLRVAIRFMPQISQTRTVSKMGEVHIWVKECKNLPLIRGTTIDPYVKCCVLPDTSRKSRQKTRVLKRTVNPVFNHTMVYDGFHTEDLKEACVELTVWDHDRLANHLLGGVRLGLGTGKSYGVQVDWMDSTREEVTVWQRMIESPNEWVENVLPLRVVMAAKNAWK</sequence>
<evidence type="ECO:0000256" key="1">
    <source>
        <dbReference type="ARBA" id="ARBA00004236"/>
    </source>
</evidence>
<evidence type="ECO:0000256" key="5">
    <source>
        <dbReference type="ARBA" id="ARBA00023136"/>
    </source>
</evidence>
<comment type="subcellular location">
    <subcellularLocation>
        <location evidence="1">Cell membrane</location>
    </subcellularLocation>
</comment>
<dbReference type="Pfam" id="PF00168">
    <property type="entry name" value="C2"/>
    <property type="match status" value="2"/>
</dbReference>
<dbReference type="InterPro" id="IPR035892">
    <property type="entry name" value="C2_domain_sf"/>
</dbReference>
<feature type="compositionally biased region" description="Acidic residues" evidence="7">
    <location>
        <begin position="1"/>
        <end position="12"/>
    </location>
</feature>
<evidence type="ECO:0000256" key="4">
    <source>
        <dbReference type="ARBA" id="ARBA00022737"/>
    </source>
</evidence>
<keyword evidence="4" id="KW-0677">Repeat</keyword>
<dbReference type="Gene3D" id="2.60.40.150">
    <property type="entry name" value="C2 domain"/>
    <property type="match status" value="2"/>
</dbReference>
<feature type="region of interest" description="Disordered" evidence="7">
    <location>
        <begin position="209"/>
        <end position="286"/>
    </location>
</feature>
<feature type="compositionally biased region" description="Low complexity" evidence="7">
    <location>
        <begin position="273"/>
        <end position="286"/>
    </location>
</feature>
<keyword evidence="9" id="KW-1185">Reference proteome</keyword>
<dbReference type="CDD" id="cd04020">
    <property type="entry name" value="C2B_SLP_1-2-3-4"/>
    <property type="match status" value="1"/>
</dbReference>
<feature type="domain" description="C2" evidence="8">
    <location>
        <begin position="440"/>
        <end position="569"/>
    </location>
</feature>
<dbReference type="RefSeq" id="XP_030633955.1">
    <property type="nucleotide sequence ID" value="XM_030778095.1"/>
</dbReference>
<dbReference type="PANTHER" id="PTHR45716:SF5">
    <property type="entry name" value="SYNAPTOTAGMIN-LIKE PROTEIN 2"/>
    <property type="match status" value="1"/>
</dbReference>
<dbReference type="GO" id="GO:0042043">
    <property type="term" value="F:neurexin family protein binding"/>
    <property type="evidence" value="ECO:0007669"/>
    <property type="project" value="TreeGrafter"/>
</dbReference>
<evidence type="ECO:0000256" key="3">
    <source>
        <dbReference type="ARBA" id="ARBA00022483"/>
    </source>
</evidence>